<feature type="transmembrane region" description="Helical" evidence="1">
    <location>
        <begin position="65"/>
        <end position="85"/>
    </location>
</feature>
<gene>
    <name evidence="2" type="ORF">GCM10011390_21260</name>
</gene>
<evidence type="ECO:0008006" key="4">
    <source>
        <dbReference type="Google" id="ProtNLM"/>
    </source>
</evidence>
<feature type="transmembrane region" description="Helical" evidence="1">
    <location>
        <begin position="6"/>
        <end position="26"/>
    </location>
</feature>
<keyword evidence="3" id="KW-1185">Reference proteome</keyword>
<keyword evidence="1" id="KW-0472">Membrane</keyword>
<dbReference type="AlphaFoldDB" id="A0A916ZLM1"/>
<dbReference type="Proteomes" id="UP000644699">
    <property type="component" value="Unassembled WGS sequence"/>
</dbReference>
<keyword evidence="1" id="KW-1133">Transmembrane helix</keyword>
<evidence type="ECO:0000256" key="1">
    <source>
        <dbReference type="SAM" id="Phobius"/>
    </source>
</evidence>
<evidence type="ECO:0000313" key="3">
    <source>
        <dbReference type="Proteomes" id="UP000644699"/>
    </source>
</evidence>
<evidence type="ECO:0000313" key="2">
    <source>
        <dbReference type="EMBL" id="GGE02142.1"/>
    </source>
</evidence>
<dbReference type="EMBL" id="BMIQ01000003">
    <property type="protein sequence ID" value="GGE02142.1"/>
    <property type="molecule type" value="Genomic_DNA"/>
</dbReference>
<accession>A0A916ZLM1</accession>
<comment type="caution">
    <text evidence="2">The sequence shown here is derived from an EMBL/GenBank/DDBJ whole genome shotgun (WGS) entry which is preliminary data.</text>
</comment>
<keyword evidence="1" id="KW-0812">Transmembrane</keyword>
<organism evidence="2 3">
    <name type="scientific">Aureimonas endophytica</name>
    <dbReference type="NCBI Taxonomy" id="2027858"/>
    <lineage>
        <taxon>Bacteria</taxon>
        <taxon>Pseudomonadati</taxon>
        <taxon>Pseudomonadota</taxon>
        <taxon>Alphaproteobacteria</taxon>
        <taxon>Hyphomicrobiales</taxon>
        <taxon>Aurantimonadaceae</taxon>
        <taxon>Aureimonas</taxon>
    </lineage>
</organism>
<reference evidence="2" key="1">
    <citation type="journal article" date="2014" name="Int. J. Syst. Evol. Microbiol.">
        <title>Complete genome sequence of Corynebacterium casei LMG S-19264T (=DSM 44701T), isolated from a smear-ripened cheese.</title>
        <authorList>
            <consortium name="US DOE Joint Genome Institute (JGI-PGF)"/>
            <person name="Walter F."/>
            <person name="Albersmeier A."/>
            <person name="Kalinowski J."/>
            <person name="Ruckert C."/>
        </authorList>
    </citation>
    <scope>NUCLEOTIDE SEQUENCE</scope>
    <source>
        <strain evidence="2">CGMCC 1.15367</strain>
    </source>
</reference>
<feature type="transmembrane region" description="Helical" evidence="1">
    <location>
        <begin position="97"/>
        <end position="117"/>
    </location>
</feature>
<feature type="transmembrane region" description="Helical" evidence="1">
    <location>
        <begin position="129"/>
        <end position="150"/>
    </location>
</feature>
<proteinExistence type="predicted"/>
<protein>
    <recommendedName>
        <fullName evidence="4">DUF1440 domain-containing protein</fullName>
    </recommendedName>
</protein>
<reference evidence="2" key="2">
    <citation type="submission" date="2020-09" db="EMBL/GenBank/DDBJ databases">
        <authorList>
            <person name="Sun Q."/>
            <person name="Zhou Y."/>
        </authorList>
    </citation>
    <scope>NUCLEOTIDE SEQUENCE</scope>
    <source>
        <strain evidence="2">CGMCC 1.15367</strain>
    </source>
</reference>
<sequence>MSGSRLLGAIAGGVTAGIGITALLVAGERKSGQPSELAALERASEASLGLRLRDHNALPGASEQAFIQGGHLLLSAVAGATYAVVTDEDSGVLKSGIMFGLFFYAAMHWVVGPMLGVKKPEWRSDAATIGMHTANHILFGLATAAGAKFFSRR</sequence>
<name>A0A916ZLM1_9HYPH</name>